<sequence>SEIKVLNIEGSQILPSSINIANRPLLQSELTNICKELGLKNRQVRRYLDIAANKENTITIIDETEDGDILYSTPQSDYREP</sequence>
<dbReference type="Proteomes" id="UP000714915">
    <property type="component" value="Unassembled WGS sequence"/>
</dbReference>
<organism evidence="1 2">
    <name type="scientific">Candidatus Dojkabacteria bacterium</name>
    <dbReference type="NCBI Taxonomy" id="2099670"/>
    <lineage>
        <taxon>Bacteria</taxon>
        <taxon>Candidatus Dojkabacteria</taxon>
    </lineage>
</organism>
<name>A0A955RLU7_9BACT</name>
<reference evidence="1" key="1">
    <citation type="submission" date="2020-04" db="EMBL/GenBank/DDBJ databases">
        <authorList>
            <person name="Zhang T."/>
        </authorList>
    </citation>
    <scope>NUCLEOTIDE SEQUENCE</scope>
    <source>
        <strain evidence="1">HKST-UBA09</strain>
    </source>
</reference>
<reference evidence="1" key="2">
    <citation type="journal article" date="2021" name="Microbiome">
        <title>Successional dynamics and alternative stable states in a saline activated sludge microbial community over 9 years.</title>
        <authorList>
            <person name="Wang Y."/>
            <person name="Ye J."/>
            <person name="Ju F."/>
            <person name="Liu L."/>
            <person name="Boyd J.A."/>
            <person name="Deng Y."/>
            <person name="Parks D.H."/>
            <person name="Jiang X."/>
            <person name="Yin X."/>
            <person name="Woodcroft B.J."/>
            <person name="Tyson G.W."/>
            <person name="Hugenholtz P."/>
            <person name="Polz M.F."/>
            <person name="Zhang T."/>
        </authorList>
    </citation>
    <scope>NUCLEOTIDE SEQUENCE</scope>
    <source>
        <strain evidence="1">HKST-UBA09</strain>
    </source>
</reference>
<feature type="non-terminal residue" evidence="1">
    <location>
        <position position="1"/>
    </location>
</feature>
<dbReference type="EMBL" id="JAGQLF010000011">
    <property type="protein sequence ID" value="MCA9386697.1"/>
    <property type="molecule type" value="Genomic_DNA"/>
</dbReference>
<evidence type="ECO:0000313" key="1">
    <source>
        <dbReference type="EMBL" id="MCA9386697.1"/>
    </source>
</evidence>
<protein>
    <submittedName>
        <fullName evidence="1">Uncharacterized protein</fullName>
    </submittedName>
</protein>
<proteinExistence type="predicted"/>
<dbReference type="AlphaFoldDB" id="A0A955RLU7"/>
<evidence type="ECO:0000313" key="2">
    <source>
        <dbReference type="Proteomes" id="UP000714915"/>
    </source>
</evidence>
<gene>
    <name evidence="1" type="ORF">KC669_01540</name>
</gene>
<accession>A0A955RLU7</accession>
<comment type="caution">
    <text evidence="1">The sequence shown here is derived from an EMBL/GenBank/DDBJ whole genome shotgun (WGS) entry which is preliminary data.</text>
</comment>